<dbReference type="InterPro" id="IPR001628">
    <property type="entry name" value="Znf_hrmn_rcpt"/>
</dbReference>
<proteinExistence type="inferred from homology"/>
<keyword evidence="9" id="KW-0539">Nucleus</keyword>
<keyword evidence="5" id="KW-0805">Transcription regulation</keyword>
<sequence>MAPPRIRRVRSRVVPYLPSYIVPGQKCSVCGDLSTGLHYRAITCEGCKGFFRRVYQREPRFVCKSKLPNQKCPISKTTRNDCQRCRLEKCLDAGMDPQLVLDEVHRRAKRGLIEKNRSRKRLIGKLISIKKAQFRGVSPKLILSNFSKLHSESNYQYNLRPALLLLMVLNIEENFEGKFGGITFKIKINKGGWTLKNINFKNIREIKKEFNKDFYFISQKFVELELTDDQISLMSILLMLKKEVII</sequence>
<evidence type="ECO:0000313" key="11">
    <source>
        <dbReference type="Proteomes" id="UP000887563"/>
    </source>
</evidence>
<dbReference type="GO" id="GO:0004879">
    <property type="term" value="F:nuclear receptor activity"/>
    <property type="evidence" value="ECO:0007669"/>
    <property type="project" value="InterPro"/>
</dbReference>
<dbReference type="InterPro" id="IPR001728">
    <property type="entry name" value="ThyrH_rcpt"/>
</dbReference>
<keyword evidence="4" id="KW-0862">Zinc</keyword>
<evidence type="ECO:0000259" key="10">
    <source>
        <dbReference type="PROSITE" id="PS51030"/>
    </source>
</evidence>
<comment type="similarity">
    <text evidence="1">Belongs to the nuclear hormone receptor family.</text>
</comment>
<dbReference type="GO" id="GO:0030154">
    <property type="term" value="P:cell differentiation"/>
    <property type="evidence" value="ECO:0007669"/>
    <property type="project" value="TreeGrafter"/>
</dbReference>
<dbReference type="GO" id="GO:0000122">
    <property type="term" value="P:negative regulation of transcription by RNA polymerase II"/>
    <property type="evidence" value="ECO:0007669"/>
    <property type="project" value="TreeGrafter"/>
</dbReference>
<dbReference type="GO" id="GO:0008270">
    <property type="term" value="F:zinc ion binding"/>
    <property type="evidence" value="ECO:0007669"/>
    <property type="project" value="UniProtKB-KW"/>
</dbReference>
<protein>
    <submittedName>
        <fullName evidence="12">Nuclear receptor domain-containing protein</fullName>
    </submittedName>
</protein>
<dbReference type="Gene3D" id="3.30.50.10">
    <property type="entry name" value="Erythroid Transcription Factor GATA-1, subunit A"/>
    <property type="match status" value="1"/>
</dbReference>
<keyword evidence="2" id="KW-0479">Metal-binding</keyword>
<keyword evidence="6" id="KW-0238">DNA-binding</keyword>
<dbReference type="InterPro" id="IPR013088">
    <property type="entry name" value="Znf_NHR/GATA"/>
</dbReference>
<evidence type="ECO:0000256" key="8">
    <source>
        <dbReference type="ARBA" id="ARBA00023170"/>
    </source>
</evidence>
<dbReference type="InterPro" id="IPR050234">
    <property type="entry name" value="Nuclear_hormone_rcpt_NR1"/>
</dbReference>
<dbReference type="SMART" id="SM00399">
    <property type="entry name" value="ZnF_C4"/>
    <property type="match status" value="1"/>
</dbReference>
<evidence type="ECO:0000256" key="7">
    <source>
        <dbReference type="ARBA" id="ARBA00023163"/>
    </source>
</evidence>
<keyword evidence="11" id="KW-1185">Reference proteome</keyword>
<evidence type="ECO:0000256" key="5">
    <source>
        <dbReference type="ARBA" id="ARBA00023015"/>
    </source>
</evidence>
<dbReference type="GO" id="GO:0045944">
    <property type="term" value="P:positive regulation of transcription by RNA polymerase II"/>
    <property type="evidence" value="ECO:0007669"/>
    <property type="project" value="TreeGrafter"/>
</dbReference>
<keyword evidence="8" id="KW-0675">Receptor</keyword>
<evidence type="ECO:0000256" key="6">
    <source>
        <dbReference type="ARBA" id="ARBA00023125"/>
    </source>
</evidence>
<evidence type="ECO:0000256" key="1">
    <source>
        <dbReference type="ARBA" id="ARBA00005993"/>
    </source>
</evidence>
<dbReference type="AlphaFoldDB" id="A0A914KSJ2"/>
<dbReference type="SUPFAM" id="SSF57716">
    <property type="entry name" value="Glucocorticoid receptor-like (DNA-binding domain)"/>
    <property type="match status" value="1"/>
</dbReference>
<evidence type="ECO:0000256" key="9">
    <source>
        <dbReference type="ARBA" id="ARBA00023242"/>
    </source>
</evidence>
<accession>A0A914KSJ2</accession>
<dbReference type="PROSITE" id="PS51030">
    <property type="entry name" value="NUCLEAR_REC_DBD_2"/>
    <property type="match status" value="1"/>
</dbReference>
<feature type="domain" description="Nuclear receptor" evidence="10">
    <location>
        <begin position="24"/>
        <end position="102"/>
    </location>
</feature>
<dbReference type="GO" id="GO:0000978">
    <property type="term" value="F:RNA polymerase II cis-regulatory region sequence-specific DNA binding"/>
    <property type="evidence" value="ECO:0007669"/>
    <property type="project" value="TreeGrafter"/>
</dbReference>
<name>A0A914KSJ2_MELIC</name>
<evidence type="ECO:0000313" key="12">
    <source>
        <dbReference type="WBParaSite" id="Minc3s00099g04511"/>
    </source>
</evidence>
<keyword evidence="3" id="KW-0863">Zinc-finger</keyword>
<dbReference type="Proteomes" id="UP000887563">
    <property type="component" value="Unplaced"/>
</dbReference>
<evidence type="ECO:0000256" key="4">
    <source>
        <dbReference type="ARBA" id="ARBA00022833"/>
    </source>
</evidence>
<organism evidence="11 12">
    <name type="scientific">Meloidogyne incognita</name>
    <name type="common">Southern root-knot nematode worm</name>
    <name type="synonym">Oxyuris incognita</name>
    <dbReference type="NCBI Taxonomy" id="6306"/>
    <lineage>
        <taxon>Eukaryota</taxon>
        <taxon>Metazoa</taxon>
        <taxon>Ecdysozoa</taxon>
        <taxon>Nematoda</taxon>
        <taxon>Chromadorea</taxon>
        <taxon>Rhabditida</taxon>
        <taxon>Tylenchina</taxon>
        <taxon>Tylenchomorpha</taxon>
        <taxon>Tylenchoidea</taxon>
        <taxon>Meloidogynidae</taxon>
        <taxon>Meloidogyninae</taxon>
        <taxon>Meloidogyne</taxon>
        <taxon>Meloidogyne incognita group</taxon>
    </lineage>
</organism>
<dbReference type="PRINTS" id="PR00546">
    <property type="entry name" value="THYROIDHORMR"/>
</dbReference>
<dbReference type="PROSITE" id="PS00031">
    <property type="entry name" value="NUCLEAR_REC_DBD_1"/>
    <property type="match status" value="1"/>
</dbReference>
<evidence type="ECO:0000256" key="2">
    <source>
        <dbReference type="ARBA" id="ARBA00022723"/>
    </source>
</evidence>
<dbReference type="GO" id="GO:0009755">
    <property type="term" value="P:hormone-mediated signaling pathway"/>
    <property type="evidence" value="ECO:0007669"/>
    <property type="project" value="TreeGrafter"/>
</dbReference>
<dbReference type="PANTHER" id="PTHR24082:SF473">
    <property type="entry name" value="ECDYSONE-INDUCED PROTEIN 75B, ISOFORM B"/>
    <property type="match status" value="1"/>
</dbReference>
<reference evidence="12" key="1">
    <citation type="submission" date="2022-11" db="UniProtKB">
        <authorList>
            <consortium name="WormBaseParasite"/>
        </authorList>
    </citation>
    <scope>IDENTIFICATION</scope>
</reference>
<keyword evidence="7" id="KW-0804">Transcription</keyword>
<dbReference type="PRINTS" id="PR00047">
    <property type="entry name" value="STROIDFINGER"/>
</dbReference>
<dbReference type="PANTHER" id="PTHR24082">
    <property type="entry name" value="NUCLEAR HORMONE RECEPTOR"/>
    <property type="match status" value="1"/>
</dbReference>
<dbReference type="Pfam" id="PF00105">
    <property type="entry name" value="zf-C4"/>
    <property type="match status" value="1"/>
</dbReference>
<evidence type="ECO:0000256" key="3">
    <source>
        <dbReference type="ARBA" id="ARBA00022771"/>
    </source>
</evidence>
<dbReference type="WBParaSite" id="Minc3s00099g04511">
    <property type="protein sequence ID" value="Minc3s00099g04511"/>
    <property type="gene ID" value="Minc3s00099g04511"/>
</dbReference>